<dbReference type="GO" id="GO:0016616">
    <property type="term" value="F:oxidoreductase activity, acting on the CH-OH group of donors, NAD or NADP as acceptor"/>
    <property type="evidence" value="ECO:0007669"/>
    <property type="project" value="TreeGrafter"/>
</dbReference>
<sequence>MSLKNKIVLITGGGSGIGLCLVKQAHQLGAKIVIGDLKLGEEAQALVSKDPNVIFEKCDVTKWKDLEALVGASEKQWGDVPDAYGICAGVFDPPWSNFWQDPEDDRYASVDINVNHPLKLTRLAIRASLGKGKKADVCIIASIAGIAGNIASPLYCATKHAVVGFTKSMKDTDAFTGVRVTAICPGLVKTPLFTLEPEKMKQFSFSDDKALLPEQVAEKMIDMLQKAEYACGTVVEITPWGSRLIPEWNIAPPIGKGTGQELDMTEAMKAMLAPIIAKLDIEKGAKL</sequence>
<dbReference type="OrthoDB" id="5296at2759"/>
<dbReference type="Gene3D" id="3.40.50.720">
    <property type="entry name" value="NAD(P)-binding Rossmann-like Domain"/>
    <property type="match status" value="1"/>
</dbReference>
<reference evidence="3" key="1">
    <citation type="journal article" date="2020" name="Stud. Mycol.">
        <title>101 Dothideomycetes genomes: a test case for predicting lifestyles and emergence of pathogens.</title>
        <authorList>
            <person name="Haridas S."/>
            <person name="Albert R."/>
            <person name="Binder M."/>
            <person name="Bloem J."/>
            <person name="Labutti K."/>
            <person name="Salamov A."/>
            <person name="Andreopoulos B."/>
            <person name="Baker S."/>
            <person name="Barry K."/>
            <person name="Bills G."/>
            <person name="Bluhm B."/>
            <person name="Cannon C."/>
            <person name="Castanera R."/>
            <person name="Culley D."/>
            <person name="Daum C."/>
            <person name="Ezra D."/>
            <person name="Gonzalez J."/>
            <person name="Henrissat B."/>
            <person name="Kuo A."/>
            <person name="Liang C."/>
            <person name="Lipzen A."/>
            <person name="Lutzoni F."/>
            <person name="Magnuson J."/>
            <person name="Mondo S."/>
            <person name="Nolan M."/>
            <person name="Ohm R."/>
            <person name="Pangilinan J."/>
            <person name="Park H.-J."/>
            <person name="Ramirez L."/>
            <person name="Alfaro M."/>
            <person name="Sun H."/>
            <person name="Tritt A."/>
            <person name="Yoshinaga Y."/>
            <person name="Zwiers L.-H."/>
            <person name="Turgeon B."/>
            <person name="Goodwin S."/>
            <person name="Spatafora J."/>
            <person name="Crous P."/>
            <person name="Grigoriev I."/>
        </authorList>
    </citation>
    <scope>NUCLEOTIDE SEQUENCE</scope>
    <source>
        <strain evidence="3">CBS 269.34</strain>
    </source>
</reference>
<dbReference type="SUPFAM" id="SSF51735">
    <property type="entry name" value="NAD(P)-binding Rossmann-fold domains"/>
    <property type="match status" value="1"/>
</dbReference>
<dbReference type="Pfam" id="PF00106">
    <property type="entry name" value="adh_short"/>
    <property type="match status" value="1"/>
</dbReference>
<dbReference type="Proteomes" id="UP000799750">
    <property type="component" value="Unassembled WGS sequence"/>
</dbReference>
<dbReference type="InterPro" id="IPR036291">
    <property type="entry name" value="NAD(P)-bd_dom_sf"/>
</dbReference>
<evidence type="ECO:0000313" key="4">
    <source>
        <dbReference type="Proteomes" id="UP000799750"/>
    </source>
</evidence>
<dbReference type="PRINTS" id="PR00081">
    <property type="entry name" value="GDHRDH"/>
</dbReference>
<accession>A0A6A6R7M5</accession>
<name>A0A6A6R7M5_9PEZI</name>
<dbReference type="InterPro" id="IPR002347">
    <property type="entry name" value="SDR_fam"/>
</dbReference>
<gene>
    <name evidence="3" type="ORF">BU16DRAFT_502887</name>
</gene>
<dbReference type="GO" id="GO:0005737">
    <property type="term" value="C:cytoplasm"/>
    <property type="evidence" value="ECO:0007669"/>
    <property type="project" value="TreeGrafter"/>
</dbReference>
<dbReference type="PANTHER" id="PTHR44229:SF4">
    <property type="entry name" value="15-HYDROXYPROSTAGLANDIN DEHYDROGENASE [NAD(+)]"/>
    <property type="match status" value="1"/>
</dbReference>
<proteinExistence type="inferred from homology"/>
<dbReference type="PANTHER" id="PTHR44229">
    <property type="entry name" value="15-HYDROXYPROSTAGLANDIN DEHYDROGENASE [NAD(+)]"/>
    <property type="match status" value="1"/>
</dbReference>
<organism evidence="3 4">
    <name type="scientific">Lophium mytilinum</name>
    <dbReference type="NCBI Taxonomy" id="390894"/>
    <lineage>
        <taxon>Eukaryota</taxon>
        <taxon>Fungi</taxon>
        <taxon>Dikarya</taxon>
        <taxon>Ascomycota</taxon>
        <taxon>Pezizomycotina</taxon>
        <taxon>Dothideomycetes</taxon>
        <taxon>Pleosporomycetidae</taxon>
        <taxon>Mytilinidiales</taxon>
        <taxon>Mytilinidiaceae</taxon>
        <taxon>Lophium</taxon>
    </lineage>
</organism>
<dbReference type="AlphaFoldDB" id="A0A6A6R7M5"/>
<evidence type="ECO:0000256" key="1">
    <source>
        <dbReference type="ARBA" id="ARBA00006484"/>
    </source>
</evidence>
<keyword evidence="4" id="KW-1185">Reference proteome</keyword>
<keyword evidence="2" id="KW-0560">Oxidoreductase</keyword>
<dbReference type="EMBL" id="MU004183">
    <property type="protein sequence ID" value="KAF2500805.1"/>
    <property type="molecule type" value="Genomic_DNA"/>
</dbReference>
<protein>
    <submittedName>
        <fullName evidence="3">NAD(P)-binding protein</fullName>
    </submittedName>
</protein>
<comment type="similarity">
    <text evidence="1">Belongs to the short-chain dehydrogenases/reductases (SDR) family.</text>
</comment>
<evidence type="ECO:0000313" key="3">
    <source>
        <dbReference type="EMBL" id="KAF2500805.1"/>
    </source>
</evidence>
<evidence type="ECO:0000256" key="2">
    <source>
        <dbReference type="ARBA" id="ARBA00023002"/>
    </source>
</evidence>